<evidence type="ECO:0000313" key="2">
    <source>
        <dbReference type="Proteomes" id="UP001266305"/>
    </source>
</evidence>
<evidence type="ECO:0000313" key="1">
    <source>
        <dbReference type="EMBL" id="KAK2112585.1"/>
    </source>
</evidence>
<gene>
    <name evidence="1" type="ORF">P7K49_012332</name>
</gene>
<reference evidence="1 2" key="1">
    <citation type="submission" date="2023-05" db="EMBL/GenBank/DDBJ databases">
        <title>B98-5 Cell Line De Novo Hybrid Assembly: An Optical Mapping Approach.</title>
        <authorList>
            <person name="Kananen K."/>
            <person name="Auerbach J.A."/>
            <person name="Kautto E."/>
            <person name="Blachly J.S."/>
        </authorList>
    </citation>
    <scope>NUCLEOTIDE SEQUENCE [LARGE SCALE GENOMIC DNA]</scope>
    <source>
        <strain evidence="1">B95-8</strain>
        <tissue evidence="1">Cell line</tissue>
    </source>
</reference>
<protein>
    <submittedName>
        <fullName evidence="1">Uncharacterized protein</fullName>
    </submittedName>
</protein>
<accession>A0ABQ9VTS5</accession>
<organism evidence="1 2">
    <name type="scientific">Saguinus oedipus</name>
    <name type="common">Cotton-top tamarin</name>
    <name type="synonym">Oedipomidas oedipus</name>
    <dbReference type="NCBI Taxonomy" id="9490"/>
    <lineage>
        <taxon>Eukaryota</taxon>
        <taxon>Metazoa</taxon>
        <taxon>Chordata</taxon>
        <taxon>Craniata</taxon>
        <taxon>Vertebrata</taxon>
        <taxon>Euteleostomi</taxon>
        <taxon>Mammalia</taxon>
        <taxon>Eutheria</taxon>
        <taxon>Euarchontoglires</taxon>
        <taxon>Primates</taxon>
        <taxon>Haplorrhini</taxon>
        <taxon>Platyrrhini</taxon>
        <taxon>Cebidae</taxon>
        <taxon>Callitrichinae</taxon>
        <taxon>Saguinus</taxon>
    </lineage>
</organism>
<proteinExistence type="predicted"/>
<keyword evidence="2" id="KW-1185">Reference proteome</keyword>
<dbReference type="Proteomes" id="UP001266305">
    <property type="component" value="Unassembled WGS sequence"/>
</dbReference>
<dbReference type="EMBL" id="JASSZA010000005">
    <property type="protein sequence ID" value="KAK2112585.1"/>
    <property type="molecule type" value="Genomic_DNA"/>
</dbReference>
<sequence length="148" mass="16286">MPISPHQLCIPGHLYGAPSVGRKPRNATRLDLHPNLPDFQPSHGPGSAVLWTMSCDEEGPGDTPVSQDLVKKVVPSLPGSIWSQWNKKGKKPLAPALWATNTQVQCGHLSQDHLPWGPEHKSPERSSMVKQWMLVGRMHCVDPSKDPL</sequence>
<comment type="caution">
    <text evidence="1">The sequence shown here is derived from an EMBL/GenBank/DDBJ whole genome shotgun (WGS) entry which is preliminary data.</text>
</comment>
<name>A0ABQ9VTS5_SAGOE</name>